<evidence type="ECO:0000313" key="8">
    <source>
        <dbReference type="Proteomes" id="UP000190135"/>
    </source>
</evidence>
<evidence type="ECO:0000256" key="5">
    <source>
        <dbReference type="SAM" id="Phobius"/>
    </source>
</evidence>
<dbReference type="PANTHER" id="PTHR37422">
    <property type="entry name" value="TEICHURONIC ACID BIOSYNTHESIS PROTEIN TUAE"/>
    <property type="match status" value="1"/>
</dbReference>
<feature type="transmembrane region" description="Helical" evidence="5">
    <location>
        <begin position="40"/>
        <end position="73"/>
    </location>
</feature>
<dbReference type="OrthoDB" id="7915840at2"/>
<dbReference type="RefSeq" id="WP_078706975.1">
    <property type="nucleotide sequence ID" value="NZ_FUXL01000002.1"/>
</dbReference>
<dbReference type="GO" id="GO:0016874">
    <property type="term" value="F:ligase activity"/>
    <property type="evidence" value="ECO:0007669"/>
    <property type="project" value="UniProtKB-KW"/>
</dbReference>
<feature type="transmembrane region" description="Helical" evidence="5">
    <location>
        <begin position="85"/>
        <end position="104"/>
    </location>
</feature>
<dbReference type="PANTHER" id="PTHR37422:SF13">
    <property type="entry name" value="LIPOPOLYSACCHARIDE BIOSYNTHESIS PROTEIN PA4999-RELATED"/>
    <property type="match status" value="1"/>
</dbReference>
<dbReference type="STRING" id="1365950.SAMN05428963_102309"/>
<dbReference type="InterPro" id="IPR051533">
    <property type="entry name" value="WaaL-like"/>
</dbReference>
<evidence type="ECO:0000313" key="7">
    <source>
        <dbReference type="EMBL" id="SJZ71053.1"/>
    </source>
</evidence>
<feature type="domain" description="O-antigen ligase-related" evidence="6">
    <location>
        <begin position="216"/>
        <end position="372"/>
    </location>
</feature>
<feature type="transmembrane region" description="Helical" evidence="5">
    <location>
        <begin position="177"/>
        <end position="196"/>
    </location>
</feature>
<protein>
    <submittedName>
        <fullName evidence="7">O-antigen ligase</fullName>
    </submittedName>
</protein>
<keyword evidence="7" id="KW-0436">Ligase</keyword>
<keyword evidence="2 5" id="KW-0812">Transmembrane</keyword>
<feature type="transmembrane region" description="Helical" evidence="5">
    <location>
        <begin position="395"/>
        <end position="416"/>
    </location>
</feature>
<dbReference type="Pfam" id="PF04932">
    <property type="entry name" value="Wzy_C"/>
    <property type="match status" value="1"/>
</dbReference>
<gene>
    <name evidence="7" type="ORF">SAMN05428963_102309</name>
</gene>
<reference evidence="8" key="1">
    <citation type="submission" date="2017-02" db="EMBL/GenBank/DDBJ databases">
        <authorList>
            <person name="Varghese N."/>
            <person name="Submissions S."/>
        </authorList>
    </citation>
    <scope>NUCLEOTIDE SEQUENCE [LARGE SCALE GENOMIC DNA]</scope>
    <source>
        <strain evidence="8">USBA 369</strain>
    </source>
</reference>
<proteinExistence type="predicted"/>
<organism evidence="7 8">
    <name type="scientific">Consotaella salsifontis</name>
    <dbReference type="NCBI Taxonomy" id="1365950"/>
    <lineage>
        <taxon>Bacteria</taxon>
        <taxon>Pseudomonadati</taxon>
        <taxon>Pseudomonadota</taxon>
        <taxon>Alphaproteobacteria</taxon>
        <taxon>Hyphomicrobiales</taxon>
        <taxon>Aurantimonadaceae</taxon>
        <taxon>Consotaella</taxon>
    </lineage>
</organism>
<dbReference type="GO" id="GO:0016020">
    <property type="term" value="C:membrane"/>
    <property type="evidence" value="ECO:0007669"/>
    <property type="project" value="UniProtKB-SubCell"/>
</dbReference>
<feature type="transmembrane region" description="Helical" evidence="5">
    <location>
        <begin position="110"/>
        <end position="128"/>
    </location>
</feature>
<name>A0A1T4MVR2_9HYPH</name>
<feature type="transmembrane region" description="Helical" evidence="5">
    <location>
        <begin position="228"/>
        <end position="246"/>
    </location>
</feature>
<feature type="transmembrane region" description="Helical" evidence="5">
    <location>
        <begin position="355"/>
        <end position="383"/>
    </location>
</feature>
<dbReference type="AlphaFoldDB" id="A0A1T4MVR2"/>
<comment type="subcellular location">
    <subcellularLocation>
        <location evidence="1">Membrane</location>
        <topology evidence="1">Multi-pass membrane protein</topology>
    </subcellularLocation>
</comment>
<accession>A0A1T4MVR2</accession>
<evidence type="ECO:0000256" key="4">
    <source>
        <dbReference type="ARBA" id="ARBA00023136"/>
    </source>
</evidence>
<feature type="transmembrane region" description="Helical" evidence="5">
    <location>
        <begin position="258"/>
        <end position="276"/>
    </location>
</feature>
<feature type="transmembrane region" description="Helical" evidence="5">
    <location>
        <begin position="140"/>
        <end position="165"/>
    </location>
</feature>
<dbReference type="Proteomes" id="UP000190135">
    <property type="component" value="Unassembled WGS sequence"/>
</dbReference>
<feature type="transmembrane region" description="Helical" evidence="5">
    <location>
        <begin position="422"/>
        <end position="439"/>
    </location>
</feature>
<dbReference type="InterPro" id="IPR007016">
    <property type="entry name" value="O-antigen_ligase-rel_domated"/>
</dbReference>
<evidence type="ECO:0000256" key="1">
    <source>
        <dbReference type="ARBA" id="ARBA00004141"/>
    </source>
</evidence>
<keyword evidence="4 5" id="KW-0472">Membrane</keyword>
<evidence type="ECO:0000259" key="6">
    <source>
        <dbReference type="Pfam" id="PF04932"/>
    </source>
</evidence>
<keyword evidence="3 5" id="KW-1133">Transmembrane helix</keyword>
<dbReference type="EMBL" id="FUXL01000002">
    <property type="protein sequence ID" value="SJZ71053.1"/>
    <property type="molecule type" value="Genomic_DNA"/>
</dbReference>
<sequence length="449" mass="48135">MVGERALGGNSVNRHASSFRKTFLALLYPPPEAMGSRNRLSVFVFFVLTAVGGSGASIVCGVLGSWALISAVVRRVPFRLERTDRPVVFSFLLYAAVMTLTAVLRPDWARGAKVSVPLLVFLIPLFLIPRLRLTPSGALLPAALTGAAVGGTLLLPASLLSAFVFSAGRMEGIAGNPGPFSVTSLVTLGLSLCLLVNAPGRRWMTVLAMTGATGAASAVILSGMRGSWLALPFVIAVPLIVKWRSVHHVVSKMSRRQRLWRGAAFSIVVLLIGYVVSTKVVGRLMSTESDLAQLFDRTPQFGSFSARAEMYRASLAAISEAPVFGYGRQHLWDAVRPYFDASFMDSAHFTHLHNILLTIAVDAGAVGIVAFFAMVLAPAWTAWRARSLPEGGTRFAVAATLFVAYFIPGLTNIMFFHDILDAVWIFTAAVIVASVPAGEERGIAARSSR</sequence>
<evidence type="ECO:0000256" key="3">
    <source>
        <dbReference type="ARBA" id="ARBA00022989"/>
    </source>
</evidence>
<evidence type="ECO:0000256" key="2">
    <source>
        <dbReference type="ARBA" id="ARBA00022692"/>
    </source>
</evidence>
<feature type="transmembrane region" description="Helical" evidence="5">
    <location>
        <begin position="203"/>
        <end position="222"/>
    </location>
</feature>
<keyword evidence="8" id="KW-1185">Reference proteome</keyword>